<dbReference type="KEGG" id="ehx:EMIHUDRAFT_213481"/>
<dbReference type="RefSeq" id="XP_005765120.1">
    <property type="nucleotide sequence ID" value="XM_005765063.1"/>
</dbReference>
<name>A0A0D3IN56_EMIH1</name>
<organism evidence="2 3">
    <name type="scientific">Emiliania huxleyi (strain CCMP1516)</name>
    <dbReference type="NCBI Taxonomy" id="280463"/>
    <lineage>
        <taxon>Eukaryota</taxon>
        <taxon>Haptista</taxon>
        <taxon>Haptophyta</taxon>
        <taxon>Prymnesiophyceae</taxon>
        <taxon>Isochrysidales</taxon>
        <taxon>Noelaerhabdaceae</taxon>
        <taxon>Emiliania</taxon>
    </lineage>
</organism>
<reference evidence="3" key="1">
    <citation type="journal article" date="2013" name="Nature">
        <title>Pan genome of the phytoplankton Emiliania underpins its global distribution.</title>
        <authorList>
            <person name="Read B.A."/>
            <person name="Kegel J."/>
            <person name="Klute M.J."/>
            <person name="Kuo A."/>
            <person name="Lefebvre S.C."/>
            <person name="Maumus F."/>
            <person name="Mayer C."/>
            <person name="Miller J."/>
            <person name="Monier A."/>
            <person name="Salamov A."/>
            <person name="Young J."/>
            <person name="Aguilar M."/>
            <person name="Claverie J.M."/>
            <person name="Frickenhaus S."/>
            <person name="Gonzalez K."/>
            <person name="Herman E.K."/>
            <person name="Lin Y.C."/>
            <person name="Napier J."/>
            <person name="Ogata H."/>
            <person name="Sarno A.F."/>
            <person name="Shmutz J."/>
            <person name="Schroeder D."/>
            <person name="de Vargas C."/>
            <person name="Verret F."/>
            <person name="von Dassow P."/>
            <person name="Valentin K."/>
            <person name="Van de Peer Y."/>
            <person name="Wheeler G."/>
            <person name="Dacks J.B."/>
            <person name="Delwiche C.F."/>
            <person name="Dyhrman S.T."/>
            <person name="Glockner G."/>
            <person name="John U."/>
            <person name="Richards T."/>
            <person name="Worden A.Z."/>
            <person name="Zhang X."/>
            <person name="Grigoriev I.V."/>
            <person name="Allen A.E."/>
            <person name="Bidle K."/>
            <person name="Borodovsky M."/>
            <person name="Bowler C."/>
            <person name="Brownlee C."/>
            <person name="Cock J.M."/>
            <person name="Elias M."/>
            <person name="Gladyshev V.N."/>
            <person name="Groth M."/>
            <person name="Guda C."/>
            <person name="Hadaegh A."/>
            <person name="Iglesias-Rodriguez M.D."/>
            <person name="Jenkins J."/>
            <person name="Jones B.M."/>
            <person name="Lawson T."/>
            <person name="Leese F."/>
            <person name="Lindquist E."/>
            <person name="Lobanov A."/>
            <person name="Lomsadze A."/>
            <person name="Malik S.B."/>
            <person name="Marsh M.E."/>
            <person name="Mackinder L."/>
            <person name="Mock T."/>
            <person name="Mueller-Roeber B."/>
            <person name="Pagarete A."/>
            <person name="Parker M."/>
            <person name="Probert I."/>
            <person name="Quesneville H."/>
            <person name="Raines C."/>
            <person name="Rensing S.A."/>
            <person name="Riano-Pachon D.M."/>
            <person name="Richier S."/>
            <person name="Rokitta S."/>
            <person name="Shiraiwa Y."/>
            <person name="Soanes D.M."/>
            <person name="van der Giezen M."/>
            <person name="Wahlund T.M."/>
            <person name="Williams B."/>
            <person name="Wilson W."/>
            <person name="Wolfe G."/>
            <person name="Wurch L.L."/>
        </authorList>
    </citation>
    <scope>NUCLEOTIDE SEQUENCE</scope>
</reference>
<accession>A0A0D3IN56</accession>
<evidence type="ECO:0008006" key="4">
    <source>
        <dbReference type="Google" id="ProtNLM"/>
    </source>
</evidence>
<feature type="chain" id="PRO_5044291154" description="Prolyl 4-hydroxylase alpha subunit Fe(2+) 2OG dioxygenase domain-containing protein" evidence="1">
    <location>
        <begin position="16"/>
        <end position="249"/>
    </location>
</feature>
<evidence type="ECO:0000256" key="1">
    <source>
        <dbReference type="SAM" id="SignalP"/>
    </source>
</evidence>
<dbReference type="HOGENOM" id="CLU_1117446_0_0_1"/>
<dbReference type="PaxDb" id="2903-EOD12691"/>
<dbReference type="GeneID" id="17258727"/>
<sequence>MKLVLSLVVFASGHAIQVFDGVFAPPTCEALNVAANARGLGHALYTRSVGPRTALEHAFESFLSEVDDDSPHVEYWSRQEWKHIEAHADVDEALAAGGGPLRYPRHAHVLYLDVGSRVRGPTCVWEAGRGEDGRPPRFAGAMTVVPAVAGRVLRFDGSLQHAVPRPADVWLAPFVISQSGPPEDFGRSVVLFNCWPEAEAPPHEGSDDEAVAAGRTGAARLAASLGQNVGPECSAAASLSQNVGSRVVH</sequence>
<dbReference type="Proteomes" id="UP000013827">
    <property type="component" value="Unassembled WGS sequence"/>
</dbReference>
<proteinExistence type="predicted"/>
<reference evidence="2" key="2">
    <citation type="submission" date="2024-10" db="UniProtKB">
        <authorList>
            <consortium name="EnsemblProtists"/>
        </authorList>
    </citation>
    <scope>IDENTIFICATION</scope>
</reference>
<dbReference type="eggNOG" id="ENOG502SRMT">
    <property type="taxonomic scope" value="Eukaryota"/>
</dbReference>
<keyword evidence="3" id="KW-1185">Reference proteome</keyword>
<evidence type="ECO:0000313" key="2">
    <source>
        <dbReference type="EnsemblProtists" id="EOD12691"/>
    </source>
</evidence>
<evidence type="ECO:0000313" key="3">
    <source>
        <dbReference type="Proteomes" id="UP000013827"/>
    </source>
</evidence>
<keyword evidence="1" id="KW-0732">Signal</keyword>
<feature type="signal peptide" evidence="1">
    <location>
        <begin position="1"/>
        <end position="15"/>
    </location>
</feature>
<dbReference type="AlphaFoldDB" id="A0A0D3IN56"/>
<dbReference type="EnsemblProtists" id="EOD12691">
    <property type="protein sequence ID" value="EOD12691"/>
    <property type="gene ID" value="EMIHUDRAFT_213481"/>
</dbReference>
<protein>
    <recommendedName>
        <fullName evidence="4">Prolyl 4-hydroxylase alpha subunit Fe(2+) 2OG dioxygenase domain-containing protein</fullName>
    </recommendedName>
</protein>